<feature type="chain" id="PRO_5031037648" evidence="9">
    <location>
        <begin position="21"/>
        <end position="433"/>
    </location>
</feature>
<evidence type="ECO:0000256" key="3">
    <source>
        <dbReference type="ARBA" id="ARBA00022448"/>
    </source>
</evidence>
<dbReference type="GO" id="GO:0015562">
    <property type="term" value="F:efflux transmembrane transporter activity"/>
    <property type="evidence" value="ECO:0007669"/>
    <property type="project" value="InterPro"/>
</dbReference>
<organism evidence="10">
    <name type="scientific">Thermodesulfatator atlanticus</name>
    <dbReference type="NCBI Taxonomy" id="501497"/>
    <lineage>
        <taxon>Bacteria</taxon>
        <taxon>Pseudomonadati</taxon>
        <taxon>Thermodesulfobacteriota</taxon>
        <taxon>Thermodesulfobacteria</taxon>
        <taxon>Thermodesulfobacteriales</taxon>
        <taxon>Thermodesulfatatoraceae</taxon>
        <taxon>Thermodesulfatator</taxon>
    </lineage>
</organism>
<dbReference type="AlphaFoldDB" id="A0A7V5NY25"/>
<dbReference type="PANTHER" id="PTHR30026">
    <property type="entry name" value="OUTER MEMBRANE PROTEIN TOLC"/>
    <property type="match status" value="1"/>
</dbReference>
<protein>
    <submittedName>
        <fullName evidence="10">TolC family protein</fullName>
    </submittedName>
</protein>
<dbReference type="PANTHER" id="PTHR30026:SF20">
    <property type="entry name" value="OUTER MEMBRANE PROTEIN TOLC"/>
    <property type="match status" value="1"/>
</dbReference>
<evidence type="ECO:0000256" key="6">
    <source>
        <dbReference type="ARBA" id="ARBA00023136"/>
    </source>
</evidence>
<feature type="signal peptide" evidence="9">
    <location>
        <begin position="1"/>
        <end position="20"/>
    </location>
</feature>
<dbReference type="Gene3D" id="1.20.1600.10">
    <property type="entry name" value="Outer membrane efflux proteins (OEP)"/>
    <property type="match status" value="1"/>
</dbReference>
<evidence type="ECO:0000256" key="5">
    <source>
        <dbReference type="ARBA" id="ARBA00022692"/>
    </source>
</evidence>
<dbReference type="EMBL" id="DROK01000017">
    <property type="protein sequence ID" value="HHI96324.1"/>
    <property type="molecule type" value="Genomic_DNA"/>
</dbReference>
<dbReference type="GO" id="GO:0009279">
    <property type="term" value="C:cell outer membrane"/>
    <property type="evidence" value="ECO:0007669"/>
    <property type="project" value="UniProtKB-SubCell"/>
</dbReference>
<feature type="coiled-coil region" evidence="8">
    <location>
        <begin position="110"/>
        <end position="167"/>
    </location>
</feature>
<comment type="similarity">
    <text evidence="2">Belongs to the outer membrane factor (OMF) (TC 1.B.17) family.</text>
</comment>
<keyword evidence="5" id="KW-0812">Transmembrane</keyword>
<keyword evidence="3" id="KW-0813">Transport</keyword>
<name>A0A7V5NY25_9BACT</name>
<keyword evidence="7" id="KW-0998">Cell outer membrane</keyword>
<evidence type="ECO:0000313" key="10">
    <source>
        <dbReference type="EMBL" id="HHI96324.1"/>
    </source>
</evidence>
<comment type="subcellular location">
    <subcellularLocation>
        <location evidence="1">Cell outer membrane</location>
    </subcellularLocation>
</comment>
<dbReference type="SUPFAM" id="SSF56954">
    <property type="entry name" value="Outer membrane efflux proteins (OEP)"/>
    <property type="match status" value="1"/>
</dbReference>
<evidence type="ECO:0000256" key="1">
    <source>
        <dbReference type="ARBA" id="ARBA00004442"/>
    </source>
</evidence>
<dbReference type="Pfam" id="PF02321">
    <property type="entry name" value="OEP"/>
    <property type="match status" value="2"/>
</dbReference>
<keyword evidence="4" id="KW-1134">Transmembrane beta strand</keyword>
<evidence type="ECO:0000256" key="2">
    <source>
        <dbReference type="ARBA" id="ARBA00007613"/>
    </source>
</evidence>
<keyword evidence="6" id="KW-0472">Membrane</keyword>
<sequence>MKRALILLLFGLVYASSALAGEVLSLTDCLRLALENYPRLKRLAARTQAREALKKAAEKDLLPRLSFGYRYSRLRDRQKIVILGHDVPISSYEMVEADLTLEVPVFYGFSLRIKKALAALEADVARVEEERGRQQIAFEVKKAYYGYLTAKRRVKEAQKSLMRLKEHLRMARAFYAKGLVARHQVLASEVAVAEAEHRLVLAQNALKIAGYRLNFLLNRKLTAPLSLRDTLALSPRIKALDAYLEEALSQRPEMQAARLALEMARKKIQLAKARYYPQVDLVGLYQKRGTDLLASQDPYWDRENIVFTLNLRLLLWDWGQRGDQVAAARAEALAQQEAVRELEKEIELEVRQAYLDFSAAKKRLKLAQKALQSAQENFRLEKARFKEGLAPTADVLDAEAFLAAAEAHHLEALAALKLAHAALLLAVGAPPLP</sequence>
<keyword evidence="8" id="KW-0175">Coiled coil</keyword>
<feature type="coiled-coil region" evidence="8">
    <location>
        <begin position="325"/>
        <end position="384"/>
    </location>
</feature>
<proteinExistence type="inferred from homology"/>
<dbReference type="InterPro" id="IPR051906">
    <property type="entry name" value="TolC-like"/>
</dbReference>
<reference evidence="10" key="1">
    <citation type="journal article" date="2020" name="mSystems">
        <title>Genome- and Community-Level Interaction Insights into Carbon Utilization and Element Cycling Functions of Hydrothermarchaeota in Hydrothermal Sediment.</title>
        <authorList>
            <person name="Zhou Z."/>
            <person name="Liu Y."/>
            <person name="Xu W."/>
            <person name="Pan J."/>
            <person name="Luo Z.H."/>
            <person name="Li M."/>
        </authorList>
    </citation>
    <scope>NUCLEOTIDE SEQUENCE [LARGE SCALE GENOMIC DNA]</scope>
    <source>
        <strain evidence="10">HyVt-533</strain>
    </source>
</reference>
<comment type="caution">
    <text evidence="10">The sequence shown here is derived from an EMBL/GenBank/DDBJ whole genome shotgun (WGS) entry which is preliminary data.</text>
</comment>
<keyword evidence="9" id="KW-0732">Signal</keyword>
<dbReference type="GO" id="GO:0015288">
    <property type="term" value="F:porin activity"/>
    <property type="evidence" value="ECO:0007669"/>
    <property type="project" value="TreeGrafter"/>
</dbReference>
<evidence type="ECO:0000256" key="7">
    <source>
        <dbReference type="ARBA" id="ARBA00023237"/>
    </source>
</evidence>
<gene>
    <name evidence="10" type="ORF">ENJ96_00545</name>
</gene>
<accession>A0A7V5NY25</accession>
<dbReference type="InterPro" id="IPR003423">
    <property type="entry name" value="OMP_efflux"/>
</dbReference>
<dbReference type="GO" id="GO:1990281">
    <property type="term" value="C:efflux pump complex"/>
    <property type="evidence" value="ECO:0007669"/>
    <property type="project" value="TreeGrafter"/>
</dbReference>
<dbReference type="Proteomes" id="UP000886101">
    <property type="component" value="Unassembled WGS sequence"/>
</dbReference>
<evidence type="ECO:0000256" key="9">
    <source>
        <dbReference type="SAM" id="SignalP"/>
    </source>
</evidence>
<evidence type="ECO:0000256" key="4">
    <source>
        <dbReference type="ARBA" id="ARBA00022452"/>
    </source>
</evidence>
<evidence type="ECO:0000256" key="8">
    <source>
        <dbReference type="SAM" id="Coils"/>
    </source>
</evidence>